<proteinExistence type="predicted"/>
<name>A0AA39XV63_9PEZI</name>
<dbReference type="EMBL" id="JAULSV010000006">
    <property type="protein sequence ID" value="KAK0640848.1"/>
    <property type="molecule type" value="Genomic_DNA"/>
</dbReference>
<dbReference type="AlphaFoldDB" id="A0AA39XV63"/>
<evidence type="ECO:0000313" key="1">
    <source>
        <dbReference type="EMBL" id="KAK0640848.1"/>
    </source>
</evidence>
<organism evidence="1 2">
    <name type="scientific">Cercophora newfieldiana</name>
    <dbReference type="NCBI Taxonomy" id="92897"/>
    <lineage>
        <taxon>Eukaryota</taxon>
        <taxon>Fungi</taxon>
        <taxon>Dikarya</taxon>
        <taxon>Ascomycota</taxon>
        <taxon>Pezizomycotina</taxon>
        <taxon>Sordariomycetes</taxon>
        <taxon>Sordariomycetidae</taxon>
        <taxon>Sordariales</taxon>
        <taxon>Lasiosphaeriaceae</taxon>
        <taxon>Cercophora</taxon>
    </lineage>
</organism>
<gene>
    <name evidence="1" type="ORF">B0T16DRAFT_418553</name>
</gene>
<accession>A0AA39XV63</accession>
<dbReference type="Proteomes" id="UP001174936">
    <property type="component" value="Unassembled WGS sequence"/>
</dbReference>
<reference evidence="1" key="1">
    <citation type="submission" date="2023-06" db="EMBL/GenBank/DDBJ databases">
        <title>Genome-scale phylogeny and comparative genomics of the fungal order Sordariales.</title>
        <authorList>
            <consortium name="Lawrence Berkeley National Laboratory"/>
            <person name="Hensen N."/>
            <person name="Bonometti L."/>
            <person name="Westerberg I."/>
            <person name="Brannstrom I.O."/>
            <person name="Guillou S."/>
            <person name="Cros-Aarteil S."/>
            <person name="Calhoun S."/>
            <person name="Haridas S."/>
            <person name="Kuo A."/>
            <person name="Mondo S."/>
            <person name="Pangilinan J."/>
            <person name="Riley R."/>
            <person name="Labutti K."/>
            <person name="Andreopoulos B."/>
            <person name="Lipzen A."/>
            <person name="Chen C."/>
            <person name="Yanf M."/>
            <person name="Daum C."/>
            <person name="Ng V."/>
            <person name="Clum A."/>
            <person name="Steindorff A."/>
            <person name="Ohm R."/>
            <person name="Martin F."/>
            <person name="Silar P."/>
            <person name="Natvig D."/>
            <person name="Lalanne C."/>
            <person name="Gautier V."/>
            <person name="Ament-Velasquez S.L."/>
            <person name="Kruys A."/>
            <person name="Hutchinson M.I."/>
            <person name="Powell A.J."/>
            <person name="Barry K."/>
            <person name="Miller A.N."/>
            <person name="Grigoriev I.V."/>
            <person name="Debuchy R."/>
            <person name="Gladieux P."/>
            <person name="Thoren M.H."/>
            <person name="Johannesson H."/>
        </authorList>
    </citation>
    <scope>NUCLEOTIDE SEQUENCE</scope>
    <source>
        <strain evidence="1">SMH2532-1</strain>
    </source>
</reference>
<keyword evidence="2" id="KW-1185">Reference proteome</keyword>
<comment type="caution">
    <text evidence="1">The sequence shown here is derived from an EMBL/GenBank/DDBJ whole genome shotgun (WGS) entry which is preliminary data.</text>
</comment>
<evidence type="ECO:0000313" key="2">
    <source>
        <dbReference type="Proteomes" id="UP001174936"/>
    </source>
</evidence>
<sequence>MAPSHVFKQSLDFAAPVTSVAREAQYNFYGALTPRLVDSAADFIIKRCAGDQPSIVESLSAFIAASTADEQASTHSCWFCIRLTHPTDEYVLPRWHNDGRMFDCSCAQKLPHSKYAVTLLGPPTRLLPTTTEIFNLVQRVVGSGSQHRARVELAEALKGMQTVPLETGQMIRFSWGQEDSPIHSEPDSSDSDRVFVSILFGSEEEIRCMANSRDEVYGTEKIYE</sequence>
<protein>
    <submittedName>
        <fullName evidence="1">Uncharacterized protein</fullName>
    </submittedName>
</protein>